<name>A0ABX8UXS3_9BURK</name>
<dbReference type="Pfam" id="PF13689">
    <property type="entry name" value="DUF4154"/>
    <property type="match status" value="1"/>
</dbReference>
<protein>
    <submittedName>
        <fullName evidence="1">YfiR family protein</fullName>
    </submittedName>
</protein>
<reference evidence="1 2" key="1">
    <citation type="submission" date="2021-07" db="EMBL/GenBank/DDBJ databases">
        <title>Paraburkholderia edwinii protects Aspergillus sp. from phenazines by acting as a toxin sponge.</title>
        <authorList>
            <person name="Dahlstrom K.M."/>
            <person name="Newman D.K."/>
        </authorList>
    </citation>
    <scope>NUCLEOTIDE SEQUENCE [LARGE SCALE GENOMIC DNA]</scope>
    <source>
        <strain evidence="1 2">Pe01</strain>
    </source>
</reference>
<dbReference type="Proteomes" id="UP000826462">
    <property type="component" value="Chromosome 2"/>
</dbReference>
<keyword evidence="2" id="KW-1185">Reference proteome</keyword>
<evidence type="ECO:0000313" key="1">
    <source>
        <dbReference type="EMBL" id="QYD73832.1"/>
    </source>
</evidence>
<evidence type="ECO:0000313" key="2">
    <source>
        <dbReference type="Proteomes" id="UP000826462"/>
    </source>
</evidence>
<proteinExistence type="predicted"/>
<accession>A0ABX8UXS3</accession>
<dbReference type="InterPro" id="IPR025293">
    <property type="entry name" value="YfiR/HmsC-like"/>
</dbReference>
<organism evidence="1 2">
    <name type="scientific">Paraburkholderia edwinii</name>
    <dbReference type="NCBI Taxonomy" id="2861782"/>
    <lineage>
        <taxon>Bacteria</taxon>
        <taxon>Pseudomonadati</taxon>
        <taxon>Pseudomonadota</taxon>
        <taxon>Betaproteobacteria</taxon>
        <taxon>Burkholderiales</taxon>
        <taxon>Burkholderiaceae</taxon>
        <taxon>Paraburkholderia</taxon>
    </lineage>
</organism>
<dbReference type="EMBL" id="CP080096">
    <property type="protein sequence ID" value="QYD73832.1"/>
    <property type="molecule type" value="Genomic_DNA"/>
</dbReference>
<gene>
    <name evidence="1" type="ORF">KZJ38_28640</name>
</gene>
<sequence length="168" mass="17848">MSIFAISSRAQEQAPDASPATLDTAVQQVVLGIISFTHWPQPRTPVHLCAVGNTRFSLDGIDKLASPSGPAVATQRASANDPTLGTACDALYIGRLSDAERRQVDANRAGHPVLTIAESDSTCTLGAMFCLTTDKNRVAFDMNLDSVARSGVRVSPKVLELARKRSTP</sequence>